<dbReference type="GO" id="GO:0004000">
    <property type="term" value="F:adenosine deaminase activity"/>
    <property type="evidence" value="ECO:0007669"/>
    <property type="project" value="TreeGrafter"/>
</dbReference>
<evidence type="ECO:0000256" key="5">
    <source>
        <dbReference type="ARBA" id="ARBA00022801"/>
    </source>
</evidence>
<dbReference type="EMBL" id="PVTO01000035">
    <property type="protein sequence ID" value="PRY75409.1"/>
    <property type="molecule type" value="Genomic_DNA"/>
</dbReference>
<gene>
    <name evidence="8" type="ORF">CLV38_13518</name>
</gene>
<dbReference type="GO" id="GO:0046103">
    <property type="term" value="P:inosine biosynthetic process"/>
    <property type="evidence" value="ECO:0007669"/>
    <property type="project" value="TreeGrafter"/>
</dbReference>
<dbReference type="OrthoDB" id="9779574at2"/>
<dbReference type="InterPro" id="IPR001365">
    <property type="entry name" value="A_deaminase_dom"/>
</dbReference>
<sequence length="335" mass="37413">MNREDVHKLPKVELHCHLDGSVPMPVLMELAEEKGLPKDIMKEAVAPKDCEDLRDYLSCFDVILSVLQTAENLEKAAYAVVKEANKENVVYMELRFGPLLHQAEGLKSKDVIQAVYRGVKKATDEFPITVNLLVCALRQYSEEENTQLFKDVYEIGEAVVAGIDIAGDEAKYPNECVTESVSEANELGMQITLHSGECGCANSVLTAMHLGAKRIGHGVAVKDDAEAIRKVKENNVLLEMCPTSNIQTRAVSGWDAYPLRRFIDAGIPVSINTDNRTVSNTTLTDEFMLCIEHWQLTYQEIRDLNLTAISHSFAHNEVKQSISRKIKEQFEVSMT</sequence>
<keyword evidence="5" id="KW-0378">Hydrolase</keyword>
<organism evidence="8 9">
    <name type="scientific">Alkalibacterium olivapovliticus</name>
    <dbReference type="NCBI Taxonomy" id="99907"/>
    <lineage>
        <taxon>Bacteria</taxon>
        <taxon>Bacillati</taxon>
        <taxon>Bacillota</taxon>
        <taxon>Bacilli</taxon>
        <taxon>Lactobacillales</taxon>
        <taxon>Carnobacteriaceae</taxon>
        <taxon>Alkalibacterium</taxon>
    </lineage>
</organism>
<protein>
    <recommendedName>
        <fullName evidence="3">adenosine deaminase</fullName>
        <ecNumber evidence="3">3.5.4.4</ecNumber>
    </recommendedName>
</protein>
<evidence type="ECO:0000256" key="4">
    <source>
        <dbReference type="ARBA" id="ARBA00022723"/>
    </source>
</evidence>
<dbReference type="GO" id="GO:0006154">
    <property type="term" value="P:adenosine catabolic process"/>
    <property type="evidence" value="ECO:0007669"/>
    <property type="project" value="TreeGrafter"/>
</dbReference>
<dbReference type="AlphaFoldDB" id="A0A2T0VV86"/>
<reference evidence="8 9" key="1">
    <citation type="submission" date="2018-03" db="EMBL/GenBank/DDBJ databases">
        <title>Genomic Encyclopedia of Archaeal and Bacterial Type Strains, Phase II (KMG-II): from individual species to whole genera.</title>
        <authorList>
            <person name="Goeker M."/>
        </authorList>
    </citation>
    <scope>NUCLEOTIDE SEQUENCE [LARGE SCALE GENOMIC DNA]</scope>
    <source>
        <strain evidence="8 9">DSM 13175</strain>
    </source>
</reference>
<dbReference type="Proteomes" id="UP000238205">
    <property type="component" value="Unassembled WGS sequence"/>
</dbReference>
<accession>A0A2T0VV86</accession>
<comment type="caution">
    <text evidence="8">The sequence shown here is derived from an EMBL/GenBank/DDBJ whole genome shotgun (WGS) entry which is preliminary data.</text>
</comment>
<dbReference type="EC" id="3.5.4.4" evidence="3"/>
<dbReference type="GO" id="GO:0043103">
    <property type="term" value="P:hypoxanthine salvage"/>
    <property type="evidence" value="ECO:0007669"/>
    <property type="project" value="TreeGrafter"/>
</dbReference>
<dbReference type="PANTHER" id="PTHR11409">
    <property type="entry name" value="ADENOSINE DEAMINASE"/>
    <property type="match status" value="1"/>
</dbReference>
<dbReference type="GO" id="GO:0046872">
    <property type="term" value="F:metal ion binding"/>
    <property type="evidence" value="ECO:0007669"/>
    <property type="project" value="UniProtKB-KW"/>
</dbReference>
<evidence type="ECO:0000259" key="7">
    <source>
        <dbReference type="Pfam" id="PF00962"/>
    </source>
</evidence>
<evidence type="ECO:0000256" key="6">
    <source>
        <dbReference type="ARBA" id="ARBA00022833"/>
    </source>
</evidence>
<dbReference type="PANTHER" id="PTHR11409:SF43">
    <property type="entry name" value="ADENOSINE DEAMINASE"/>
    <property type="match status" value="1"/>
</dbReference>
<evidence type="ECO:0000256" key="3">
    <source>
        <dbReference type="ARBA" id="ARBA00012784"/>
    </source>
</evidence>
<dbReference type="Pfam" id="PF00962">
    <property type="entry name" value="A_deaminase"/>
    <property type="match status" value="1"/>
</dbReference>
<dbReference type="Gene3D" id="3.20.20.140">
    <property type="entry name" value="Metal-dependent hydrolases"/>
    <property type="match status" value="1"/>
</dbReference>
<dbReference type="SUPFAM" id="SSF51556">
    <property type="entry name" value="Metallo-dependent hydrolases"/>
    <property type="match status" value="1"/>
</dbReference>
<evidence type="ECO:0000256" key="2">
    <source>
        <dbReference type="ARBA" id="ARBA00006676"/>
    </source>
</evidence>
<dbReference type="GO" id="GO:0005829">
    <property type="term" value="C:cytosol"/>
    <property type="evidence" value="ECO:0007669"/>
    <property type="project" value="TreeGrafter"/>
</dbReference>
<comment type="cofactor">
    <cofactor evidence="1">
        <name>Zn(2+)</name>
        <dbReference type="ChEBI" id="CHEBI:29105"/>
    </cofactor>
</comment>
<dbReference type="RefSeq" id="WP_106196059.1">
    <property type="nucleotide sequence ID" value="NZ_PVTO01000035.1"/>
</dbReference>
<dbReference type="InterPro" id="IPR032466">
    <property type="entry name" value="Metal_Hydrolase"/>
</dbReference>
<keyword evidence="9" id="KW-1185">Reference proteome</keyword>
<dbReference type="InterPro" id="IPR006330">
    <property type="entry name" value="Ado/ade_deaminase"/>
</dbReference>
<evidence type="ECO:0000313" key="8">
    <source>
        <dbReference type="EMBL" id="PRY75409.1"/>
    </source>
</evidence>
<evidence type="ECO:0000256" key="1">
    <source>
        <dbReference type="ARBA" id="ARBA00001947"/>
    </source>
</evidence>
<keyword evidence="4" id="KW-0479">Metal-binding</keyword>
<proteinExistence type="inferred from homology"/>
<feature type="domain" description="Adenosine deaminase" evidence="7">
    <location>
        <begin position="10"/>
        <end position="328"/>
    </location>
</feature>
<keyword evidence="6" id="KW-0862">Zinc</keyword>
<comment type="similarity">
    <text evidence="2">Belongs to the metallo-dependent hydrolases superfamily. Adenosine and AMP deaminases family.</text>
</comment>
<name>A0A2T0VV86_9LACT</name>
<evidence type="ECO:0000313" key="9">
    <source>
        <dbReference type="Proteomes" id="UP000238205"/>
    </source>
</evidence>
<dbReference type="NCBIfam" id="TIGR01430">
    <property type="entry name" value="aden_deam"/>
    <property type="match status" value="1"/>
</dbReference>